<proteinExistence type="predicted"/>
<feature type="region of interest" description="Disordered" evidence="1">
    <location>
        <begin position="1"/>
        <end position="44"/>
    </location>
</feature>
<comment type="caution">
    <text evidence="2">The sequence shown here is derived from an EMBL/GenBank/DDBJ whole genome shotgun (WGS) entry which is preliminary data.</text>
</comment>
<dbReference type="Gene3D" id="3.10.20.90">
    <property type="entry name" value="Phosphatidylinositol 3-kinase Catalytic Subunit, Chain A, domain 1"/>
    <property type="match status" value="1"/>
</dbReference>
<dbReference type="EMBL" id="CAUOFW020001404">
    <property type="protein sequence ID" value="CAK9144590.1"/>
    <property type="molecule type" value="Genomic_DNA"/>
</dbReference>
<organism evidence="2 3">
    <name type="scientific">Ilex paraguariensis</name>
    <name type="common">yerba mate</name>
    <dbReference type="NCBI Taxonomy" id="185542"/>
    <lineage>
        <taxon>Eukaryota</taxon>
        <taxon>Viridiplantae</taxon>
        <taxon>Streptophyta</taxon>
        <taxon>Embryophyta</taxon>
        <taxon>Tracheophyta</taxon>
        <taxon>Spermatophyta</taxon>
        <taxon>Magnoliopsida</taxon>
        <taxon>eudicotyledons</taxon>
        <taxon>Gunneridae</taxon>
        <taxon>Pentapetalae</taxon>
        <taxon>asterids</taxon>
        <taxon>campanulids</taxon>
        <taxon>Aquifoliales</taxon>
        <taxon>Aquifoliaceae</taxon>
        <taxon>Ilex</taxon>
    </lineage>
</organism>
<feature type="compositionally biased region" description="Basic and acidic residues" evidence="1">
    <location>
        <begin position="34"/>
        <end position="44"/>
    </location>
</feature>
<sequence length="300" mass="33038">MATSSKTVKDCDMLREIEGDERETEEEEEEGEGEKEKEQAEERDCLELSLGFGTACGKLLGHGSNSSSASFASPSSSFPSQQAQKQSGSWLGLGVGLGLGFENMGASEKGVGSSSKYHRFWCEHHRGLAHDDHDGMPSPSSSSLTLCPPPSLSLWPLHVASTSFLGLHGLLVPVPADTHHYTQRPQSGLWFTLRSLINREGEGLPQVPKAYIRVKDENVTIFMVKTYLVTKLGLPNESEIDISCMGEKLLQSETLKHVRDHIWLPRLVESVNSETTSIENCNDMSANHLMPLDYGRRLLN</sequence>
<reference evidence="2 3" key="1">
    <citation type="submission" date="2024-02" db="EMBL/GenBank/DDBJ databases">
        <authorList>
            <person name="Vignale AGUSTIN F."/>
            <person name="Sosa J E."/>
            <person name="Modenutti C."/>
        </authorList>
    </citation>
    <scope>NUCLEOTIDE SEQUENCE [LARGE SCALE GENOMIC DNA]</scope>
</reference>
<accession>A0ABC8RHY0</accession>
<dbReference type="PANTHER" id="PTHR47290">
    <property type="entry name" value="RING FINGER PROTEIN"/>
    <property type="match status" value="1"/>
</dbReference>
<dbReference type="PANTHER" id="PTHR47290:SF6">
    <property type="entry name" value="UBIQUITIN-LIKE DOMAIN-CONTAINING PROTEIN"/>
    <property type="match status" value="1"/>
</dbReference>
<dbReference type="AlphaFoldDB" id="A0ABC8RHY0"/>
<protein>
    <submittedName>
        <fullName evidence="2">Uncharacterized protein</fullName>
    </submittedName>
</protein>
<evidence type="ECO:0000256" key="1">
    <source>
        <dbReference type="SAM" id="MobiDB-lite"/>
    </source>
</evidence>
<name>A0ABC8RHY0_9AQUA</name>
<evidence type="ECO:0000313" key="3">
    <source>
        <dbReference type="Proteomes" id="UP001642360"/>
    </source>
</evidence>
<feature type="compositionally biased region" description="Basic and acidic residues" evidence="1">
    <location>
        <begin position="7"/>
        <end position="17"/>
    </location>
</feature>
<keyword evidence="3" id="KW-1185">Reference proteome</keyword>
<evidence type="ECO:0000313" key="2">
    <source>
        <dbReference type="EMBL" id="CAK9144590.1"/>
    </source>
</evidence>
<dbReference type="Proteomes" id="UP001642360">
    <property type="component" value="Unassembled WGS sequence"/>
</dbReference>
<dbReference type="InterPro" id="IPR044171">
    <property type="entry name" value="LAX2-like"/>
</dbReference>
<feature type="compositionally biased region" description="Acidic residues" evidence="1">
    <location>
        <begin position="18"/>
        <end position="33"/>
    </location>
</feature>
<gene>
    <name evidence="2" type="ORF">ILEXP_LOCUS12341</name>
</gene>